<dbReference type="Gene3D" id="3.40.50.150">
    <property type="entry name" value="Vaccinia Virus protein VP39"/>
    <property type="match status" value="1"/>
</dbReference>
<name>A0ABS2N868_9BACI</name>
<dbReference type="GO" id="GO:0008168">
    <property type="term" value="F:methyltransferase activity"/>
    <property type="evidence" value="ECO:0007669"/>
    <property type="project" value="UniProtKB-KW"/>
</dbReference>
<dbReference type="EMBL" id="JAFBDZ010000001">
    <property type="protein sequence ID" value="MBM7584023.1"/>
    <property type="molecule type" value="Genomic_DNA"/>
</dbReference>
<dbReference type="NCBIfam" id="TIGR01444">
    <property type="entry name" value="fkbM_fam"/>
    <property type="match status" value="1"/>
</dbReference>
<dbReference type="GO" id="GO:0032259">
    <property type="term" value="P:methylation"/>
    <property type="evidence" value="ECO:0007669"/>
    <property type="project" value="UniProtKB-KW"/>
</dbReference>
<evidence type="ECO:0000259" key="1">
    <source>
        <dbReference type="Pfam" id="PF05050"/>
    </source>
</evidence>
<comment type="caution">
    <text evidence="2">The sequence shown here is derived from an EMBL/GenBank/DDBJ whole genome shotgun (WGS) entry which is preliminary data.</text>
</comment>
<accession>A0ABS2N868</accession>
<dbReference type="InterPro" id="IPR006342">
    <property type="entry name" value="FkbM_mtfrase"/>
</dbReference>
<evidence type="ECO:0000313" key="3">
    <source>
        <dbReference type="Proteomes" id="UP001646157"/>
    </source>
</evidence>
<gene>
    <name evidence="2" type="ORF">JOC86_000560</name>
</gene>
<dbReference type="SUPFAM" id="SSF53335">
    <property type="entry name" value="S-adenosyl-L-methionine-dependent methyltransferases"/>
    <property type="match status" value="1"/>
</dbReference>
<dbReference type="PANTHER" id="PTHR34203">
    <property type="entry name" value="METHYLTRANSFERASE, FKBM FAMILY PROTEIN"/>
    <property type="match status" value="1"/>
</dbReference>
<evidence type="ECO:0000313" key="2">
    <source>
        <dbReference type="EMBL" id="MBM7584023.1"/>
    </source>
</evidence>
<sequence length="311" mass="35857">MKSLVSVRKPIVMKMWEQYPKTWKLLIDLGIFLKYKTLNINKIPNKIVLPSENILYVNSDENRGRALLIKGGVTQKRLRTFWSNAVKYYNPDVIIDVGVNYGECIFSTTYPSHTKVYGIEANSKLFQYIEKSRAAHPNKSQITMIHALASDSDGDRKWFFIDKHWSGTSSASYKPSHHMIEKTPVETITIDSLFKEDITPKNLLFKIDVEGYEAFVLKGMRQLIEKSHTALGFLEFNSEYIERSGIQADAFFADLKKYFTIYFYKDDVTIVNAAQKSYKEIQAIFGSLHFHTDFIVAKGDKIMDSLKLIDE</sequence>
<reference evidence="2 3" key="1">
    <citation type="submission" date="2021-01" db="EMBL/GenBank/DDBJ databases">
        <title>Genomic Encyclopedia of Type Strains, Phase IV (KMG-IV): sequencing the most valuable type-strain genomes for metagenomic binning, comparative biology and taxonomic classification.</title>
        <authorList>
            <person name="Goeker M."/>
        </authorList>
    </citation>
    <scope>NUCLEOTIDE SEQUENCE [LARGE SCALE GENOMIC DNA]</scope>
    <source>
        <strain evidence="2 3">DSM 24834</strain>
    </source>
</reference>
<keyword evidence="3" id="KW-1185">Reference proteome</keyword>
<dbReference type="InterPro" id="IPR029063">
    <property type="entry name" value="SAM-dependent_MTases_sf"/>
</dbReference>
<dbReference type="PANTHER" id="PTHR34203:SF15">
    <property type="entry name" value="SLL1173 PROTEIN"/>
    <property type="match status" value="1"/>
</dbReference>
<dbReference type="Pfam" id="PF05050">
    <property type="entry name" value="Methyltransf_21"/>
    <property type="match status" value="1"/>
</dbReference>
<dbReference type="InterPro" id="IPR052514">
    <property type="entry name" value="SAM-dependent_MTase"/>
</dbReference>
<dbReference type="Proteomes" id="UP001646157">
    <property type="component" value="Unassembled WGS sequence"/>
</dbReference>
<organism evidence="2 3">
    <name type="scientific">Rossellomorea pakistanensis</name>
    <dbReference type="NCBI Taxonomy" id="992288"/>
    <lineage>
        <taxon>Bacteria</taxon>
        <taxon>Bacillati</taxon>
        <taxon>Bacillota</taxon>
        <taxon>Bacilli</taxon>
        <taxon>Bacillales</taxon>
        <taxon>Bacillaceae</taxon>
        <taxon>Rossellomorea</taxon>
    </lineage>
</organism>
<proteinExistence type="predicted"/>
<feature type="domain" description="Methyltransferase FkbM" evidence="1">
    <location>
        <begin position="96"/>
        <end position="239"/>
    </location>
</feature>
<keyword evidence="2" id="KW-0489">Methyltransferase</keyword>
<dbReference type="RefSeq" id="WP_205168220.1">
    <property type="nucleotide sequence ID" value="NZ_JAFBDZ010000001.1"/>
</dbReference>
<protein>
    <submittedName>
        <fullName evidence="2">FkbM family methyltransferase</fullName>
    </submittedName>
</protein>
<keyword evidence="2" id="KW-0808">Transferase</keyword>